<dbReference type="Pfam" id="PF13102">
    <property type="entry name" value="Phage_int_SAM_5"/>
    <property type="match status" value="1"/>
</dbReference>
<dbReference type="GO" id="GO:0015074">
    <property type="term" value="P:DNA integration"/>
    <property type="evidence" value="ECO:0007669"/>
    <property type="project" value="UniProtKB-KW"/>
</dbReference>
<dbReference type="InterPro" id="IPR044068">
    <property type="entry name" value="CB"/>
</dbReference>
<evidence type="ECO:0000256" key="4">
    <source>
        <dbReference type="ARBA" id="ARBA00023172"/>
    </source>
</evidence>
<evidence type="ECO:0000256" key="1">
    <source>
        <dbReference type="ARBA" id="ARBA00008857"/>
    </source>
</evidence>
<dbReference type="GO" id="GO:0006310">
    <property type="term" value="P:DNA recombination"/>
    <property type="evidence" value="ECO:0007669"/>
    <property type="project" value="UniProtKB-KW"/>
</dbReference>
<dbReference type="AlphaFoldDB" id="A0A401LT92"/>
<dbReference type="Pfam" id="PF00589">
    <property type="entry name" value="Phage_integrase"/>
    <property type="match status" value="1"/>
</dbReference>
<evidence type="ECO:0000256" key="5">
    <source>
        <dbReference type="PROSITE-ProRule" id="PRU01248"/>
    </source>
</evidence>
<dbReference type="CDD" id="cd01185">
    <property type="entry name" value="INTN1_C_like"/>
    <property type="match status" value="1"/>
</dbReference>
<dbReference type="OrthoDB" id="1112270at2"/>
<protein>
    <submittedName>
        <fullName evidence="8">Tyrosine recombinase</fullName>
    </submittedName>
</protein>
<organism evidence="8 9">
    <name type="scientific">Bacteroides faecalis</name>
    <dbReference type="NCBI Taxonomy" id="2447885"/>
    <lineage>
        <taxon>Bacteria</taxon>
        <taxon>Pseudomonadati</taxon>
        <taxon>Bacteroidota</taxon>
        <taxon>Bacteroidia</taxon>
        <taxon>Bacteroidales</taxon>
        <taxon>Bacteroidaceae</taxon>
        <taxon>Bacteroides</taxon>
    </lineage>
</organism>
<dbReference type="Proteomes" id="UP000288079">
    <property type="component" value="Unassembled WGS sequence"/>
</dbReference>
<gene>
    <name evidence="8" type="ORF">KGMB02408_17330</name>
</gene>
<dbReference type="InterPro" id="IPR035386">
    <property type="entry name" value="Arm-DNA-bind_5"/>
</dbReference>
<evidence type="ECO:0000259" key="6">
    <source>
        <dbReference type="PROSITE" id="PS51898"/>
    </source>
</evidence>
<dbReference type="SUPFAM" id="SSF56349">
    <property type="entry name" value="DNA breaking-rejoining enzymes"/>
    <property type="match status" value="1"/>
</dbReference>
<dbReference type="PANTHER" id="PTHR30349">
    <property type="entry name" value="PHAGE INTEGRASE-RELATED"/>
    <property type="match status" value="1"/>
</dbReference>
<dbReference type="InterPro" id="IPR002104">
    <property type="entry name" value="Integrase_catalytic"/>
</dbReference>
<dbReference type="InterPro" id="IPR050090">
    <property type="entry name" value="Tyrosine_recombinase_XerCD"/>
</dbReference>
<evidence type="ECO:0000313" key="8">
    <source>
        <dbReference type="EMBL" id="GCB34788.1"/>
    </source>
</evidence>
<keyword evidence="3 5" id="KW-0238">DNA-binding</keyword>
<comment type="caution">
    <text evidence="8">The sequence shown here is derived from an EMBL/GenBank/DDBJ whole genome shotgun (WGS) entry which is preliminary data.</text>
</comment>
<dbReference type="GO" id="GO:0003677">
    <property type="term" value="F:DNA binding"/>
    <property type="evidence" value="ECO:0007669"/>
    <property type="project" value="UniProtKB-UniRule"/>
</dbReference>
<feature type="domain" description="Tyr recombinase" evidence="6">
    <location>
        <begin position="213"/>
        <end position="395"/>
    </location>
</feature>
<dbReference type="Gene3D" id="1.10.443.10">
    <property type="entry name" value="Intergrase catalytic core"/>
    <property type="match status" value="1"/>
</dbReference>
<dbReference type="EMBL" id="BHWB01000004">
    <property type="protein sequence ID" value="GCB34788.1"/>
    <property type="molecule type" value="Genomic_DNA"/>
</dbReference>
<keyword evidence="9" id="KW-1185">Reference proteome</keyword>
<feature type="domain" description="Core-binding (CB)" evidence="7">
    <location>
        <begin position="108"/>
        <end position="191"/>
    </location>
</feature>
<dbReference type="InterPro" id="IPR025269">
    <property type="entry name" value="SAM-like_dom"/>
</dbReference>
<name>A0A401LT92_9BACE</name>
<keyword evidence="4" id="KW-0233">DNA recombination</keyword>
<reference evidence="8 9" key="1">
    <citation type="submission" date="2018-10" db="EMBL/GenBank/DDBJ databases">
        <title>Draft Genome Sequence of Bacteroides sp. KCTC 15687.</title>
        <authorList>
            <person name="Yu S.Y."/>
            <person name="Kim J.S."/>
            <person name="Oh B.S."/>
            <person name="Park S.H."/>
            <person name="Kang S.W."/>
            <person name="Park J.E."/>
            <person name="Choi S.H."/>
            <person name="Han K.I."/>
            <person name="Lee K.C."/>
            <person name="Eom M.K."/>
            <person name="Suh M.K."/>
            <person name="Lee D.H."/>
            <person name="Yoon H."/>
            <person name="Kim B."/>
            <person name="Yang S.J."/>
            <person name="Lee J.S."/>
            <person name="Lee J.H."/>
        </authorList>
    </citation>
    <scope>NUCLEOTIDE SEQUENCE [LARGE SCALE GENOMIC DNA]</scope>
    <source>
        <strain evidence="8 9">KCTC 15687</strain>
    </source>
</reference>
<dbReference type="Pfam" id="PF17293">
    <property type="entry name" value="Arm-DNA-bind_5"/>
    <property type="match status" value="1"/>
</dbReference>
<dbReference type="PROSITE" id="PS51900">
    <property type="entry name" value="CB"/>
    <property type="match status" value="1"/>
</dbReference>
<accession>A0A401LT92</accession>
<evidence type="ECO:0000256" key="2">
    <source>
        <dbReference type="ARBA" id="ARBA00022908"/>
    </source>
</evidence>
<evidence type="ECO:0000313" key="9">
    <source>
        <dbReference type="Proteomes" id="UP000288079"/>
    </source>
</evidence>
<sequence length="406" mass="46784">MTSIKARLNCSRLGKDGLYPLVIQVIHNRIKREIYTPYRLKRTEFDPHTERALTDWRSKTRATEIREINEYLIYIKEELEKVCHSLAGRGEFTSAGIIAGYKAHNDMSNFFIYADSRIRELVNAGKDGTAANYRSAVNAFEHFVGSRDLSLNAITKKTIEAFIDSRGVLKNNPNTIHFYVKQLRAIYNKADDEGYVHAVYNPFHKIRLKGSKSPKRAISKSEVGKIAALELEGEHAHKALARDLFLFSIYTRGMSFVDMCYLRKENISGNMLVYRRRKTDQLLQVKIEPPLKALLRKYGDNSSPYLLPMLRSDDSYKGYRYIQRRLNKRIRELGDRLGFDFPLTFYVARHTWATFAHEKGVPVSVISESMGHTSEKTTHLYLASLSHKVIDKANKTVINYWTSAKI</sequence>
<evidence type="ECO:0000256" key="3">
    <source>
        <dbReference type="ARBA" id="ARBA00023125"/>
    </source>
</evidence>
<proteinExistence type="inferred from homology"/>
<dbReference type="InterPro" id="IPR011010">
    <property type="entry name" value="DNA_brk_join_enz"/>
</dbReference>
<dbReference type="InterPro" id="IPR010998">
    <property type="entry name" value="Integrase_recombinase_N"/>
</dbReference>
<keyword evidence="2" id="KW-0229">DNA integration</keyword>
<evidence type="ECO:0000259" key="7">
    <source>
        <dbReference type="PROSITE" id="PS51900"/>
    </source>
</evidence>
<comment type="similarity">
    <text evidence="1">Belongs to the 'phage' integrase family.</text>
</comment>
<dbReference type="PANTHER" id="PTHR30349:SF64">
    <property type="entry name" value="PROPHAGE INTEGRASE INTD-RELATED"/>
    <property type="match status" value="1"/>
</dbReference>
<dbReference type="Gene3D" id="1.10.150.130">
    <property type="match status" value="1"/>
</dbReference>
<dbReference type="PROSITE" id="PS51898">
    <property type="entry name" value="TYR_RECOMBINASE"/>
    <property type="match status" value="1"/>
</dbReference>
<dbReference type="InterPro" id="IPR013762">
    <property type="entry name" value="Integrase-like_cat_sf"/>
</dbReference>